<evidence type="ECO:0000313" key="2">
    <source>
        <dbReference type="Proteomes" id="UP001629367"/>
    </source>
</evidence>
<evidence type="ECO:0000313" key="1">
    <source>
        <dbReference type="EMBL" id="MFM0596058.1"/>
    </source>
</evidence>
<dbReference type="EMBL" id="JAQQBZ010000019">
    <property type="protein sequence ID" value="MFM0596058.1"/>
    <property type="molecule type" value="Genomic_DNA"/>
</dbReference>
<accession>A0ABW9DCZ7</accession>
<dbReference type="Proteomes" id="UP001629367">
    <property type="component" value="Unassembled WGS sequence"/>
</dbReference>
<sequence>MPKKLIETRWSVFSDAFVRFQRLPFGSGLRLIDKSGRKKRADFRVKRVRVNSQNASVAADLENVKSLLDSARGLLSTDLHARRLTIELVGPDGQQINGNTRLLTVRQMEPKLSADDIERAEANEQLIEEVQSNATAAIRESEYLVDDPSSTVCAAYVRALVERYGRAAVREALAS</sequence>
<protein>
    <submittedName>
        <fullName evidence="1">Uncharacterized protein</fullName>
    </submittedName>
</protein>
<name>A0ABW9DCZ7_9BURK</name>
<comment type="caution">
    <text evidence="1">The sequence shown here is derived from an EMBL/GenBank/DDBJ whole genome shotgun (WGS) entry which is preliminary data.</text>
</comment>
<dbReference type="RefSeq" id="WP_408215803.1">
    <property type="nucleotide sequence ID" value="NZ_JAQQBZ010000019.1"/>
</dbReference>
<gene>
    <name evidence="1" type="ORF">PQQ68_23815</name>
</gene>
<keyword evidence="2" id="KW-1185">Reference proteome</keyword>
<proteinExistence type="predicted"/>
<reference evidence="1 2" key="1">
    <citation type="journal article" date="2024" name="Chem. Sci.">
        <title>Discovery of megapolipeptins by genome mining of a Burkholderiales bacteria collection.</title>
        <authorList>
            <person name="Paulo B.S."/>
            <person name="Recchia M.J.J."/>
            <person name="Lee S."/>
            <person name="Fergusson C.H."/>
            <person name="Romanowski S.B."/>
            <person name="Hernandez A."/>
            <person name="Krull N."/>
            <person name="Liu D.Y."/>
            <person name="Cavanagh H."/>
            <person name="Bos A."/>
            <person name="Gray C.A."/>
            <person name="Murphy B.T."/>
            <person name="Linington R.G."/>
            <person name="Eustaquio A.S."/>
        </authorList>
    </citation>
    <scope>NUCLEOTIDE SEQUENCE [LARGE SCALE GENOMIC DNA]</scope>
    <source>
        <strain evidence="1 2">RL17-335-BIF-A</strain>
    </source>
</reference>
<organism evidence="1 2">
    <name type="scientific">Paraburkholderia dilworthii</name>
    <dbReference type="NCBI Taxonomy" id="948106"/>
    <lineage>
        <taxon>Bacteria</taxon>
        <taxon>Pseudomonadati</taxon>
        <taxon>Pseudomonadota</taxon>
        <taxon>Betaproteobacteria</taxon>
        <taxon>Burkholderiales</taxon>
        <taxon>Burkholderiaceae</taxon>
        <taxon>Paraburkholderia</taxon>
    </lineage>
</organism>